<keyword evidence="3" id="KW-1185">Reference proteome</keyword>
<feature type="transmembrane region" description="Helical" evidence="1">
    <location>
        <begin position="80"/>
        <end position="100"/>
    </location>
</feature>
<evidence type="ECO:0000313" key="3">
    <source>
        <dbReference type="Proteomes" id="UP000738376"/>
    </source>
</evidence>
<dbReference type="EMBL" id="JAAVJL010000001">
    <property type="protein sequence ID" value="NMF58123.1"/>
    <property type="molecule type" value="Genomic_DNA"/>
</dbReference>
<accession>A0ABX1LS27</accession>
<feature type="transmembrane region" description="Helical" evidence="1">
    <location>
        <begin position="12"/>
        <end position="35"/>
    </location>
</feature>
<name>A0ABX1LS27_9CYAN</name>
<organism evidence="2 3">
    <name type="scientific">Pseudanabaena yagii GIHE-NHR1</name>
    <dbReference type="NCBI Taxonomy" id="2722753"/>
    <lineage>
        <taxon>Bacteria</taxon>
        <taxon>Bacillati</taxon>
        <taxon>Cyanobacteriota</taxon>
        <taxon>Cyanophyceae</taxon>
        <taxon>Pseudanabaenales</taxon>
        <taxon>Pseudanabaenaceae</taxon>
        <taxon>Pseudanabaena</taxon>
        <taxon>Pseudanabaena yagii</taxon>
    </lineage>
</organism>
<comment type="caution">
    <text evidence="2">The sequence shown here is derived from an EMBL/GenBank/DDBJ whole genome shotgun (WGS) entry which is preliminary data.</text>
</comment>
<gene>
    <name evidence="2" type="ORF">HC246_08830</name>
</gene>
<evidence type="ECO:0000313" key="2">
    <source>
        <dbReference type="EMBL" id="NMF58123.1"/>
    </source>
</evidence>
<reference evidence="2 3" key="1">
    <citation type="submission" date="2020-03" db="EMBL/GenBank/DDBJ databases">
        <title>Draft Genome Sequence of 2-Methylisoborneol Producing Pseudanabaena yagii Strain GIHE-NHR1 Isolated from North Han River in South Korea.</title>
        <authorList>
            <person name="Jeong J."/>
        </authorList>
    </citation>
    <scope>NUCLEOTIDE SEQUENCE [LARGE SCALE GENOMIC DNA]</scope>
    <source>
        <strain evidence="2 3">GIHE-NHR1</strain>
    </source>
</reference>
<sequence length="146" mass="17034">MVRHYQEKIISLWSVFLLGLLFHTQLGLMPLFHGLNVVVSQAQNMDAIAPVMWLMLVFFALPMAEIVGTTLTNNRQYRTFHFGFTVLYSFLNLSHVIADLMVQPIIWYQIVLMLILLIIGLLINLVAWQWMRDGRNIHMKDSERFA</sequence>
<dbReference type="Proteomes" id="UP000738376">
    <property type="component" value="Unassembled WGS sequence"/>
</dbReference>
<keyword evidence="1" id="KW-1133">Transmembrane helix</keyword>
<keyword evidence="1" id="KW-0472">Membrane</keyword>
<dbReference type="RefSeq" id="WP_169363060.1">
    <property type="nucleotide sequence ID" value="NZ_JAAVJL010000001.1"/>
</dbReference>
<protein>
    <submittedName>
        <fullName evidence="2">Uncharacterized protein</fullName>
    </submittedName>
</protein>
<proteinExistence type="predicted"/>
<evidence type="ECO:0000256" key="1">
    <source>
        <dbReference type="SAM" id="Phobius"/>
    </source>
</evidence>
<keyword evidence="1" id="KW-0812">Transmembrane</keyword>
<feature type="transmembrane region" description="Helical" evidence="1">
    <location>
        <begin position="47"/>
        <end position="68"/>
    </location>
</feature>
<feature type="transmembrane region" description="Helical" evidence="1">
    <location>
        <begin position="106"/>
        <end position="130"/>
    </location>
</feature>